<dbReference type="Proteomes" id="UP000885706">
    <property type="component" value="Unassembled WGS sequence"/>
</dbReference>
<comment type="caution">
    <text evidence="6">The sequence shown here is derived from an EMBL/GenBank/DDBJ whole genome shotgun (WGS) entry which is preliminary data.</text>
</comment>
<dbReference type="InterPro" id="IPR003180">
    <property type="entry name" value="MPG"/>
</dbReference>
<sequence>MSYLREKRLNRSFFKRHPKEVAPDLLGKYLVRKINGKKIIAKIVETEAYGGKEDKGCHVGRFGYTKRTASLFGKVGCAYIYSVYINTYCLNVVAHKDDEAGGVLIRALEPILGIEVILRNLNKRDYDIRKLLNGPGKLCKALKITKALNGLDMVKGDKIYIINGERVSKKSIITTPRINIPYAKEAKEWPWRFVIKDSPFLSR</sequence>
<dbReference type="GO" id="GO:0003677">
    <property type="term" value="F:DNA binding"/>
    <property type="evidence" value="ECO:0007669"/>
    <property type="project" value="InterPro"/>
</dbReference>
<proteinExistence type="inferred from homology"/>
<dbReference type="NCBIfam" id="TIGR00567">
    <property type="entry name" value="3mg"/>
    <property type="match status" value="1"/>
</dbReference>
<dbReference type="GO" id="GO:0003905">
    <property type="term" value="F:alkylbase DNA N-glycosylase activity"/>
    <property type="evidence" value="ECO:0007669"/>
    <property type="project" value="InterPro"/>
</dbReference>
<comment type="similarity">
    <text evidence="1 5">Belongs to the DNA glycosylase MPG family.</text>
</comment>
<evidence type="ECO:0000313" key="6">
    <source>
        <dbReference type="EMBL" id="HDD35627.1"/>
    </source>
</evidence>
<dbReference type="HAMAP" id="MF_00527">
    <property type="entry name" value="3MGH"/>
    <property type="match status" value="1"/>
</dbReference>
<gene>
    <name evidence="6" type="ORF">ENF30_02375</name>
</gene>
<dbReference type="Gene3D" id="3.10.300.10">
    <property type="entry name" value="Methylpurine-DNA glycosylase (MPG)"/>
    <property type="match status" value="1"/>
</dbReference>
<dbReference type="PANTHER" id="PTHR10429">
    <property type="entry name" value="DNA-3-METHYLADENINE GLYCOSYLASE"/>
    <property type="match status" value="1"/>
</dbReference>
<evidence type="ECO:0000256" key="4">
    <source>
        <dbReference type="ARBA" id="ARBA00023204"/>
    </source>
</evidence>
<evidence type="ECO:0000256" key="5">
    <source>
        <dbReference type="HAMAP-Rule" id="MF_00527"/>
    </source>
</evidence>
<keyword evidence="2 5" id="KW-0227">DNA damage</keyword>
<accession>A0A7V0NEV4</accession>
<protein>
    <recommendedName>
        <fullName evidence="5">Putative 3-methyladenine DNA glycosylase</fullName>
        <ecNumber evidence="5">3.2.2.-</ecNumber>
    </recommendedName>
</protein>
<dbReference type="Pfam" id="PF02245">
    <property type="entry name" value="Pur_DNA_glyco"/>
    <property type="match status" value="1"/>
</dbReference>
<organism evidence="6">
    <name type="scientific">Desulfofervidus auxilii</name>
    <dbReference type="NCBI Taxonomy" id="1621989"/>
    <lineage>
        <taxon>Bacteria</taxon>
        <taxon>Pseudomonadati</taxon>
        <taxon>Thermodesulfobacteriota</taxon>
        <taxon>Candidatus Desulfofervidia</taxon>
        <taxon>Candidatus Desulfofervidales</taxon>
        <taxon>Candidatus Desulfofervidaceae</taxon>
        <taxon>Candidatus Desulfofervidus</taxon>
    </lineage>
</organism>
<name>A0A7V0NEV4_DESA2</name>
<dbReference type="EMBL" id="DQWQ01000103">
    <property type="protein sequence ID" value="HDD35627.1"/>
    <property type="molecule type" value="Genomic_DNA"/>
</dbReference>
<dbReference type="InterPro" id="IPR011034">
    <property type="entry name" value="Formyl_transferase-like_C_sf"/>
</dbReference>
<dbReference type="InterPro" id="IPR036995">
    <property type="entry name" value="MPG_sf"/>
</dbReference>
<keyword evidence="4 5" id="KW-0234">DNA repair</keyword>
<reference evidence="6" key="1">
    <citation type="journal article" date="2020" name="mSystems">
        <title>Genome- and Community-Level Interaction Insights into Carbon Utilization and Element Cycling Functions of Hydrothermarchaeota in Hydrothermal Sediment.</title>
        <authorList>
            <person name="Zhou Z."/>
            <person name="Liu Y."/>
            <person name="Xu W."/>
            <person name="Pan J."/>
            <person name="Luo Z.H."/>
            <person name="Li M."/>
        </authorList>
    </citation>
    <scope>NUCLEOTIDE SEQUENCE [LARGE SCALE GENOMIC DNA]</scope>
    <source>
        <strain evidence="6">HyVt-113</strain>
    </source>
</reference>
<dbReference type="PANTHER" id="PTHR10429:SF0">
    <property type="entry name" value="DNA-3-METHYLADENINE GLYCOSYLASE"/>
    <property type="match status" value="1"/>
</dbReference>
<dbReference type="SUPFAM" id="SSF50486">
    <property type="entry name" value="FMT C-terminal domain-like"/>
    <property type="match status" value="1"/>
</dbReference>
<dbReference type="FunFam" id="3.10.300.10:FF:000001">
    <property type="entry name" value="Putative 3-methyladenine DNA glycosylase"/>
    <property type="match status" value="1"/>
</dbReference>
<evidence type="ECO:0000256" key="3">
    <source>
        <dbReference type="ARBA" id="ARBA00022801"/>
    </source>
</evidence>
<dbReference type="CDD" id="cd00540">
    <property type="entry name" value="AAG"/>
    <property type="match status" value="1"/>
</dbReference>
<dbReference type="AlphaFoldDB" id="A0A7V0NEV4"/>
<evidence type="ECO:0000256" key="2">
    <source>
        <dbReference type="ARBA" id="ARBA00022763"/>
    </source>
</evidence>
<dbReference type="GO" id="GO:0006284">
    <property type="term" value="P:base-excision repair"/>
    <property type="evidence" value="ECO:0007669"/>
    <property type="project" value="InterPro"/>
</dbReference>
<evidence type="ECO:0000256" key="1">
    <source>
        <dbReference type="ARBA" id="ARBA00009232"/>
    </source>
</evidence>
<dbReference type="EC" id="3.2.2.-" evidence="5"/>
<keyword evidence="3 5" id="KW-0378">Hydrolase</keyword>